<dbReference type="RefSeq" id="YP_009951500.1">
    <property type="nucleotide sequence ID" value="NC_051602.1"/>
</dbReference>
<sequence length="308" mass="29611">MVAAHELAEALSISYTDAILAVRATAAAAGVSKTDAALLIRLTADAKSVSATSAAANEHYFGAAPAASSSAIAATAVPKLVADAAGVSATAAAAVVKATAATSSSSATSATWKFATQANPVFSQTYTTVGTYTFAIPWWANFIDVVLLGGGGGGSSGNAAVGAGSGGQGGNFVYVKLVRGVDIPYAATTITGAVPDGGAPGPAGFFPINGDPGGTATAIVNTLTWQLSATGGEGGKFLTGVPGDGANPNSVTFNGILYQGGLATSSSNGVAGNAPGGAGSGGRSGFFGIPAGAGGKGARGQVWIRAYQ</sequence>
<protein>
    <recommendedName>
        <fullName evidence="1">Glycine-rich domain-containing protein</fullName>
    </recommendedName>
</protein>
<dbReference type="KEGG" id="vg:60322938"/>
<dbReference type="GeneID" id="60322938"/>
<dbReference type="InterPro" id="IPR049304">
    <property type="entry name" value="Gly_rich_dom"/>
</dbReference>
<keyword evidence="3" id="KW-1185">Reference proteome</keyword>
<feature type="domain" description="Glycine-rich" evidence="1">
    <location>
        <begin position="127"/>
        <end position="307"/>
    </location>
</feature>
<reference evidence="2 3" key="1">
    <citation type="submission" date="2017-04" db="EMBL/GenBank/DDBJ databases">
        <title>The genome sequence of mycobacteriophage Shandong1.</title>
        <authorList>
            <person name="Fan X."/>
            <person name="Zhao Z."/>
            <person name="Zhao K."/>
            <person name="Song S."/>
            <person name="Li J."/>
            <person name="Xie J."/>
        </authorList>
    </citation>
    <scope>NUCLEOTIDE SEQUENCE [LARGE SCALE GENOMIC DNA]</scope>
</reference>
<dbReference type="Pfam" id="PF21722">
    <property type="entry name" value="Gly_rich_2"/>
    <property type="match status" value="1"/>
</dbReference>
<name>A0A1X9SHJ2_9CAUD</name>
<dbReference type="EMBL" id="KY945355">
    <property type="protein sequence ID" value="ARQ95467.1"/>
    <property type="molecule type" value="Genomic_DNA"/>
</dbReference>
<accession>A0A1X9SHJ2</accession>
<evidence type="ECO:0000313" key="2">
    <source>
        <dbReference type="EMBL" id="ARQ95467.1"/>
    </source>
</evidence>
<dbReference type="Proteomes" id="UP000226045">
    <property type="component" value="Segment"/>
</dbReference>
<evidence type="ECO:0000259" key="1">
    <source>
        <dbReference type="Pfam" id="PF21722"/>
    </source>
</evidence>
<proteinExistence type="predicted"/>
<organism evidence="2 3">
    <name type="scientific">Mycobacterium phage Shandong1</name>
    <dbReference type="NCBI Taxonomy" id="1983447"/>
    <lineage>
        <taxon>Viruses</taxon>
        <taxon>Duplodnaviria</taxon>
        <taxon>Heunggongvirae</taxon>
        <taxon>Uroviricota</taxon>
        <taxon>Caudoviricetes</taxon>
        <taxon>Weiservirinae</taxon>
        <taxon>Unicornvirus</taxon>
        <taxon>Unicornvirus shandong1</taxon>
    </lineage>
</organism>
<evidence type="ECO:0000313" key="3">
    <source>
        <dbReference type="Proteomes" id="UP000226045"/>
    </source>
</evidence>